<feature type="transmembrane region" description="Helical" evidence="1">
    <location>
        <begin position="347"/>
        <end position="370"/>
    </location>
</feature>
<keyword evidence="1" id="KW-0812">Transmembrane</keyword>
<dbReference type="Proteomes" id="UP000243579">
    <property type="component" value="Unassembled WGS sequence"/>
</dbReference>
<organism evidence="2 3">
    <name type="scientific">Achlya hypogyna</name>
    <name type="common">Oomycete</name>
    <name type="synonym">Protoachlya hypogyna</name>
    <dbReference type="NCBI Taxonomy" id="1202772"/>
    <lineage>
        <taxon>Eukaryota</taxon>
        <taxon>Sar</taxon>
        <taxon>Stramenopiles</taxon>
        <taxon>Oomycota</taxon>
        <taxon>Saprolegniomycetes</taxon>
        <taxon>Saprolegniales</taxon>
        <taxon>Achlyaceae</taxon>
        <taxon>Achlya</taxon>
    </lineage>
</organism>
<evidence type="ECO:0000313" key="3">
    <source>
        <dbReference type="Proteomes" id="UP000243579"/>
    </source>
</evidence>
<keyword evidence="1" id="KW-0472">Membrane</keyword>
<evidence type="ECO:0000313" key="2">
    <source>
        <dbReference type="EMBL" id="OQR89743.1"/>
    </source>
</evidence>
<accession>A0A1V9YVU5</accession>
<sequence length="516" mass="56216">MRLSMGHDNMKAQAPIFAIPTITRSFPVPGAWLKPNFESYGGSPLCAELTSPKALSGGFSSILAYDLACIPSSPVVCRSIVSTQSFIASAVLAGLRVGANASDICAYDPTNVAVCTVLLNDTLHYIDEFMPGVATLPAAKAHALVQALDVSFLLFAKPIAGGPMALLHANVLDPGDPGFFFFGWTYLYDWVLGRREVVSFQGDTRRLTLLTDYQLPLAQQVQDSEITTNLVRYFRAGVQYVTAMMLLVSGVVVGYILRTQGRFEGSNMWKLNRVGGIVWVGRPLLFLRSTTALVLLSTGGLDLHFSGYVSYFAIAPAPWYKVLLAAWEVTWLVAVVDDIFLVATKEYASYFVQPNAIGVSVLVAIITALAPVEASLRIDKVCTPLQMDFQIVCTSGTIAIGAFDRFILLLILMSICHVTSYSITKCIVRTKPASPVSSLLLSLGAKYYFAHTHRIVHGVYYMDRASAALTGLLTYRHGQTMYAFDIKLWRVFARPCPNAVAGWDQPSLDATVAITS</sequence>
<reference evidence="2 3" key="1">
    <citation type="journal article" date="2014" name="Genome Biol. Evol.">
        <title>The secreted proteins of Achlya hypogyna and Thraustotheca clavata identify the ancestral oomycete secretome and reveal gene acquisitions by horizontal gene transfer.</title>
        <authorList>
            <person name="Misner I."/>
            <person name="Blouin N."/>
            <person name="Leonard G."/>
            <person name="Richards T.A."/>
            <person name="Lane C.E."/>
        </authorList>
    </citation>
    <scope>NUCLEOTIDE SEQUENCE [LARGE SCALE GENOMIC DNA]</scope>
    <source>
        <strain evidence="2 3">ATCC 48635</strain>
    </source>
</reference>
<gene>
    <name evidence="2" type="ORF">ACHHYP_06084</name>
</gene>
<keyword evidence="3" id="KW-1185">Reference proteome</keyword>
<keyword evidence="1" id="KW-1133">Transmembrane helix</keyword>
<name>A0A1V9YVU5_ACHHY</name>
<evidence type="ECO:0000256" key="1">
    <source>
        <dbReference type="SAM" id="Phobius"/>
    </source>
</evidence>
<comment type="caution">
    <text evidence="2">The sequence shown here is derived from an EMBL/GenBank/DDBJ whole genome shotgun (WGS) entry which is preliminary data.</text>
</comment>
<evidence type="ECO:0008006" key="4">
    <source>
        <dbReference type="Google" id="ProtNLM"/>
    </source>
</evidence>
<proteinExistence type="predicted"/>
<dbReference type="OrthoDB" id="78949at2759"/>
<dbReference type="AlphaFoldDB" id="A0A1V9YVU5"/>
<feature type="transmembrane region" description="Helical" evidence="1">
    <location>
        <begin position="391"/>
        <end position="415"/>
    </location>
</feature>
<feature type="transmembrane region" description="Helical" evidence="1">
    <location>
        <begin position="238"/>
        <end position="257"/>
    </location>
</feature>
<protein>
    <recommendedName>
        <fullName evidence="4">Transmembrane protein</fullName>
    </recommendedName>
</protein>
<dbReference type="EMBL" id="JNBR01000745">
    <property type="protein sequence ID" value="OQR89743.1"/>
    <property type="molecule type" value="Genomic_DNA"/>
</dbReference>